<sequence>MGGVYLADLTFNASAISRNFRTLWTCAIISADYKINFTPEHADRIPQIHQRVADRMYDLFTKNGGLYIKIGQAIGANAALLPKPMQLKFSRLFDDAPQISYSIVRSVFESEFGRPPSGPNGVFEEFEEQAVASASIAQVHRAKLRDGGGWVAVKVQKPDVGRQVEWDLGAFKICMWMFEHWIFDLPVYFVVDFISDHLRAELDFVEEAWNASIMTELVAKEPSLTGRVHIPKVYPEYSTKKVMTAEWIDGVRLSDREAIKRLMGEGRGGDSAKINGTEGRFEGVKLKGGVKAIMQTMVDLFSAQMFQMGWIHCDPHPGNIIIRPNPRRPNEPQLVLLDHGLYVHVTDTFKRQYATLWRGLLATDYNAIKRVTKEWGIGTPDLFASATLLRPVNFKNGNGGPKEGEPVKELDQYEQSVRMKARLKAFLTDTDKLPKELIFVGRNMRMVQGNNQTLGSPVNRIKITGYWASRSLVSSPNLTLSQRVREYWYYILFRGMMFSLDVVFWTNRMKGWMRRKMGLASEGFEDELERSMRGFAKSNFGVDVAPDAFDG</sequence>
<dbReference type="InterPro" id="IPR045307">
    <property type="entry name" value="ADCK1_dom"/>
</dbReference>
<dbReference type="InterPro" id="IPR011009">
    <property type="entry name" value="Kinase-like_dom_sf"/>
</dbReference>
<dbReference type="HOGENOM" id="CLU_006533_2_4_1"/>
<keyword evidence="2" id="KW-0812">Transmembrane</keyword>
<evidence type="ECO:0000256" key="1">
    <source>
        <dbReference type="ARBA" id="ARBA00009670"/>
    </source>
</evidence>
<keyword evidence="2" id="KW-0472">Membrane</keyword>
<dbReference type="Proteomes" id="UP000054166">
    <property type="component" value="Unassembled WGS sequence"/>
</dbReference>
<organism evidence="4 5">
    <name type="scientific">Piloderma croceum (strain F 1598)</name>
    <dbReference type="NCBI Taxonomy" id="765440"/>
    <lineage>
        <taxon>Eukaryota</taxon>
        <taxon>Fungi</taxon>
        <taxon>Dikarya</taxon>
        <taxon>Basidiomycota</taxon>
        <taxon>Agaricomycotina</taxon>
        <taxon>Agaricomycetes</taxon>
        <taxon>Agaricomycetidae</taxon>
        <taxon>Atheliales</taxon>
        <taxon>Atheliaceae</taxon>
        <taxon>Piloderma</taxon>
    </lineage>
</organism>
<feature type="domain" description="ABC1 atypical kinase-like" evidence="3">
    <location>
        <begin position="92"/>
        <end position="371"/>
    </location>
</feature>
<keyword evidence="2" id="KW-1133">Transmembrane helix</keyword>
<evidence type="ECO:0000256" key="2">
    <source>
        <dbReference type="SAM" id="Phobius"/>
    </source>
</evidence>
<dbReference type="InterPro" id="IPR004147">
    <property type="entry name" value="ABC1_dom"/>
</dbReference>
<dbReference type="PANTHER" id="PTHR43173:SF37">
    <property type="entry name" value="ABC1 FAMILY PROTEIN C10F6.14C"/>
    <property type="match status" value="1"/>
</dbReference>
<dbReference type="Pfam" id="PF03109">
    <property type="entry name" value="ABC1"/>
    <property type="match status" value="1"/>
</dbReference>
<dbReference type="OrthoDB" id="427480at2759"/>
<dbReference type="EMBL" id="KN833010">
    <property type="protein sequence ID" value="KIM79386.1"/>
    <property type="molecule type" value="Genomic_DNA"/>
</dbReference>
<proteinExistence type="inferred from homology"/>
<dbReference type="InterPro" id="IPR051130">
    <property type="entry name" value="Mito_struct-func_regulator"/>
</dbReference>
<comment type="similarity">
    <text evidence="1">Belongs to the protein kinase superfamily. ADCK protein kinase family.</text>
</comment>
<gene>
    <name evidence="4" type="ORF">PILCRDRAFT_823656</name>
</gene>
<evidence type="ECO:0000313" key="5">
    <source>
        <dbReference type="Proteomes" id="UP000054166"/>
    </source>
</evidence>
<accession>A0A0C3FHY2</accession>
<feature type="transmembrane region" description="Helical" evidence="2">
    <location>
        <begin position="487"/>
        <end position="507"/>
    </location>
</feature>
<dbReference type="SUPFAM" id="SSF56112">
    <property type="entry name" value="Protein kinase-like (PK-like)"/>
    <property type="match status" value="1"/>
</dbReference>
<protein>
    <recommendedName>
        <fullName evidence="3">ABC1 atypical kinase-like domain-containing protein</fullName>
    </recommendedName>
</protein>
<dbReference type="PANTHER" id="PTHR43173">
    <property type="entry name" value="ABC1 FAMILY PROTEIN"/>
    <property type="match status" value="1"/>
</dbReference>
<dbReference type="InParanoid" id="A0A0C3FHY2"/>
<dbReference type="STRING" id="765440.A0A0C3FHY2"/>
<dbReference type="AlphaFoldDB" id="A0A0C3FHY2"/>
<evidence type="ECO:0000259" key="3">
    <source>
        <dbReference type="Pfam" id="PF03109"/>
    </source>
</evidence>
<reference evidence="5" key="2">
    <citation type="submission" date="2015-01" db="EMBL/GenBank/DDBJ databases">
        <title>Evolutionary Origins and Diversification of the Mycorrhizal Mutualists.</title>
        <authorList>
            <consortium name="DOE Joint Genome Institute"/>
            <consortium name="Mycorrhizal Genomics Consortium"/>
            <person name="Kohler A."/>
            <person name="Kuo A."/>
            <person name="Nagy L.G."/>
            <person name="Floudas D."/>
            <person name="Copeland A."/>
            <person name="Barry K.W."/>
            <person name="Cichocki N."/>
            <person name="Veneault-Fourrey C."/>
            <person name="LaButti K."/>
            <person name="Lindquist E.A."/>
            <person name="Lipzen A."/>
            <person name="Lundell T."/>
            <person name="Morin E."/>
            <person name="Murat C."/>
            <person name="Riley R."/>
            <person name="Ohm R."/>
            <person name="Sun H."/>
            <person name="Tunlid A."/>
            <person name="Henrissat B."/>
            <person name="Grigoriev I.V."/>
            <person name="Hibbett D.S."/>
            <person name="Martin F."/>
        </authorList>
    </citation>
    <scope>NUCLEOTIDE SEQUENCE [LARGE SCALE GENOMIC DNA]</scope>
    <source>
        <strain evidence="5">F 1598</strain>
    </source>
</reference>
<reference evidence="4 5" key="1">
    <citation type="submission" date="2014-04" db="EMBL/GenBank/DDBJ databases">
        <authorList>
            <consortium name="DOE Joint Genome Institute"/>
            <person name="Kuo A."/>
            <person name="Tarkka M."/>
            <person name="Buscot F."/>
            <person name="Kohler A."/>
            <person name="Nagy L.G."/>
            <person name="Floudas D."/>
            <person name="Copeland A."/>
            <person name="Barry K.W."/>
            <person name="Cichocki N."/>
            <person name="Veneault-Fourrey C."/>
            <person name="LaButti K."/>
            <person name="Lindquist E.A."/>
            <person name="Lipzen A."/>
            <person name="Lundell T."/>
            <person name="Morin E."/>
            <person name="Murat C."/>
            <person name="Sun H."/>
            <person name="Tunlid A."/>
            <person name="Henrissat B."/>
            <person name="Grigoriev I.V."/>
            <person name="Hibbett D.S."/>
            <person name="Martin F."/>
            <person name="Nordberg H.P."/>
            <person name="Cantor M.N."/>
            <person name="Hua S.X."/>
        </authorList>
    </citation>
    <scope>NUCLEOTIDE SEQUENCE [LARGE SCALE GENOMIC DNA]</scope>
    <source>
        <strain evidence="4 5">F 1598</strain>
    </source>
</reference>
<evidence type="ECO:0000313" key="4">
    <source>
        <dbReference type="EMBL" id="KIM79386.1"/>
    </source>
</evidence>
<keyword evidence="5" id="KW-1185">Reference proteome</keyword>
<name>A0A0C3FHY2_PILCF</name>
<dbReference type="CDD" id="cd13969">
    <property type="entry name" value="ADCK1-like"/>
    <property type="match status" value="1"/>
</dbReference>